<dbReference type="Gene3D" id="3.40.50.300">
    <property type="entry name" value="P-loop containing nucleotide triphosphate hydrolases"/>
    <property type="match status" value="1"/>
</dbReference>
<keyword evidence="3" id="KW-1185">Reference proteome</keyword>
<dbReference type="SUPFAM" id="SSF52540">
    <property type="entry name" value="P-loop containing nucleoside triphosphate hydrolases"/>
    <property type="match status" value="1"/>
</dbReference>
<proteinExistence type="predicted"/>
<dbReference type="VEuPathDB" id="VectorBase:LDEU006954"/>
<accession>A0A443SCD5</accession>
<evidence type="ECO:0000313" key="3">
    <source>
        <dbReference type="Proteomes" id="UP000288716"/>
    </source>
</evidence>
<feature type="compositionally biased region" description="Polar residues" evidence="1">
    <location>
        <begin position="67"/>
        <end position="83"/>
    </location>
</feature>
<dbReference type="STRING" id="299467.A0A443SCD5"/>
<evidence type="ECO:0000313" key="2">
    <source>
        <dbReference type="EMBL" id="RWS25085.1"/>
    </source>
</evidence>
<name>A0A443SCD5_9ACAR</name>
<dbReference type="EMBL" id="NCKV01004066">
    <property type="protein sequence ID" value="RWS25085.1"/>
    <property type="molecule type" value="Genomic_DNA"/>
</dbReference>
<protein>
    <submittedName>
        <fullName evidence="2">Ras-related protein Rab-21-like protein</fullName>
    </submittedName>
</protein>
<reference evidence="2 3" key="1">
    <citation type="journal article" date="2018" name="Gigascience">
        <title>Genomes of trombidid mites reveal novel predicted allergens and laterally-transferred genes associated with secondary metabolism.</title>
        <authorList>
            <person name="Dong X."/>
            <person name="Chaisiri K."/>
            <person name="Xia D."/>
            <person name="Armstrong S.D."/>
            <person name="Fang Y."/>
            <person name="Donnelly M.J."/>
            <person name="Kadowaki T."/>
            <person name="McGarry J.W."/>
            <person name="Darby A.C."/>
            <person name="Makepeace B.L."/>
        </authorList>
    </citation>
    <scope>NUCLEOTIDE SEQUENCE [LARGE SCALE GENOMIC DNA]</scope>
    <source>
        <strain evidence="2">UoL-UT</strain>
    </source>
</reference>
<gene>
    <name evidence="2" type="ORF">B4U80_00999</name>
</gene>
<dbReference type="Proteomes" id="UP000288716">
    <property type="component" value="Unassembled WGS sequence"/>
</dbReference>
<dbReference type="InterPro" id="IPR027417">
    <property type="entry name" value="P-loop_NTPase"/>
</dbReference>
<dbReference type="AlphaFoldDB" id="A0A443SCD5"/>
<comment type="caution">
    <text evidence="2">The sequence shown here is derived from an EMBL/GenBank/DDBJ whole genome shotgun (WGS) entry which is preliminary data.</text>
</comment>
<sequence length="105" mass="11589">MAIRMSNKIDLLTSDKQLSSNSLISEAQLYSQSIDNAVHYCVSAKLCKGVEDLFLDLTRRLLDAHQKQQQTNKSNVTAGSSARTLRITDDADTSIPAENLNKCNC</sequence>
<organism evidence="2 3">
    <name type="scientific">Leptotrombidium deliense</name>
    <dbReference type="NCBI Taxonomy" id="299467"/>
    <lineage>
        <taxon>Eukaryota</taxon>
        <taxon>Metazoa</taxon>
        <taxon>Ecdysozoa</taxon>
        <taxon>Arthropoda</taxon>
        <taxon>Chelicerata</taxon>
        <taxon>Arachnida</taxon>
        <taxon>Acari</taxon>
        <taxon>Acariformes</taxon>
        <taxon>Trombidiformes</taxon>
        <taxon>Prostigmata</taxon>
        <taxon>Anystina</taxon>
        <taxon>Parasitengona</taxon>
        <taxon>Trombiculoidea</taxon>
        <taxon>Trombiculidae</taxon>
        <taxon>Leptotrombidium</taxon>
    </lineage>
</organism>
<feature type="region of interest" description="Disordered" evidence="1">
    <location>
        <begin position="66"/>
        <end position="90"/>
    </location>
</feature>
<evidence type="ECO:0000256" key="1">
    <source>
        <dbReference type="SAM" id="MobiDB-lite"/>
    </source>
</evidence>